<sequence length="300" mass="33341">MTTFACMRASFVSTPFYFNRILISILAFSENSVTMATEFSIGQMAKLFATSVKTLRYYADTDLLPPARIDSHTGYRYYTIAQFERLNSIFYLKKLGLSLAEIKSHLAAPDRESLIGQLQQQQTSITQQIAALQRVQHHLQQRIDALSTITEFDRPYLETIPARACLRLSVPITSNQDLELALRQFDPQALADATLFSGGVGVIRSLASIVAQDFETISAIFVLTDETVADSLPGGSFATLNFNGDHDHAAPAYKQLLAFVKAHHLQITGDAIERTLIDQDVSEDLADYCTQIQIPVLTLQ</sequence>
<dbReference type="PROSITE" id="PS50937">
    <property type="entry name" value="HTH_MERR_2"/>
    <property type="match status" value="1"/>
</dbReference>
<dbReference type="InterPro" id="IPR011256">
    <property type="entry name" value="Reg_factor_effector_dom_sf"/>
</dbReference>
<keyword evidence="1" id="KW-0678">Repressor</keyword>
<feature type="domain" description="HTH merR-type" evidence="5">
    <location>
        <begin position="38"/>
        <end position="108"/>
    </location>
</feature>
<protein>
    <submittedName>
        <fullName evidence="6">MerR family transcriptional regulator</fullName>
    </submittedName>
</protein>
<dbReference type="InterPro" id="IPR010499">
    <property type="entry name" value="AraC_E-bd"/>
</dbReference>
<dbReference type="GO" id="GO:0003700">
    <property type="term" value="F:DNA-binding transcription factor activity"/>
    <property type="evidence" value="ECO:0007669"/>
    <property type="project" value="InterPro"/>
</dbReference>
<accession>A0A5P8JPY7</accession>
<reference evidence="6 7" key="1">
    <citation type="submission" date="2019-10" db="EMBL/GenBank/DDBJ databases">
        <title>Genome sequencing of Lactobacillus manihotivorans.</title>
        <authorList>
            <person name="Kim K."/>
        </authorList>
    </citation>
    <scope>NUCLEOTIDE SEQUENCE [LARGE SCALE GENOMIC DNA]</scope>
    <source>
        <strain evidence="6 7">LM010</strain>
    </source>
</reference>
<dbReference type="Gene3D" id="1.10.1660.10">
    <property type="match status" value="1"/>
</dbReference>
<dbReference type="Pfam" id="PF13411">
    <property type="entry name" value="MerR_1"/>
    <property type="match status" value="1"/>
</dbReference>
<dbReference type="Proteomes" id="UP000388452">
    <property type="component" value="Chromosome"/>
</dbReference>
<keyword evidence="3" id="KW-0238">DNA-binding</keyword>
<dbReference type="PANTHER" id="PTHR30204">
    <property type="entry name" value="REDOX-CYCLING DRUG-SENSING TRANSCRIPTIONAL ACTIVATOR SOXR"/>
    <property type="match status" value="1"/>
</dbReference>
<keyword evidence="4" id="KW-0804">Transcription</keyword>
<dbReference type="InterPro" id="IPR000551">
    <property type="entry name" value="MerR-type_HTH_dom"/>
</dbReference>
<dbReference type="Gene3D" id="3.20.80.10">
    <property type="entry name" value="Regulatory factor, effector binding domain"/>
    <property type="match status" value="1"/>
</dbReference>
<dbReference type="InterPro" id="IPR047057">
    <property type="entry name" value="MerR_fam"/>
</dbReference>
<dbReference type="SUPFAM" id="SSF55136">
    <property type="entry name" value="Probable bacterial effector-binding domain"/>
    <property type="match status" value="1"/>
</dbReference>
<dbReference type="SMART" id="SM00871">
    <property type="entry name" value="AraC_E_bind"/>
    <property type="match status" value="1"/>
</dbReference>
<evidence type="ECO:0000256" key="3">
    <source>
        <dbReference type="ARBA" id="ARBA00023125"/>
    </source>
</evidence>
<dbReference type="SMART" id="SM00422">
    <property type="entry name" value="HTH_MERR"/>
    <property type="match status" value="1"/>
</dbReference>
<keyword evidence="2" id="KW-0805">Transcription regulation</keyword>
<organism evidence="6 7">
    <name type="scientific">Lacticaseibacillus manihotivorans</name>
    <dbReference type="NCBI Taxonomy" id="88233"/>
    <lineage>
        <taxon>Bacteria</taxon>
        <taxon>Bacillati</taxon>
        <taxon>Bacillota</taxon>
        <taxon>Bacilli</taxon>
        <taxon>Lactobacillales</taxon>
        <taxon>Lactobacillaceae</taxon>
        <taxon>Lacticaseibacillus</taxon>
    </lineage>
</organism>
<evidence type="ECO:0000256" key="4">
    <source>
        <dbReference type="ARBA" id="ARBA00023163"/>
    </source>
</evidence>
<dbReference type="CDD" id="cd01107">
    <property type="entry name" value="HTH_BmrR"/>
    <property type="match status" value="1"/>
</dbReference>
<dbReference type="AlphaFoldDB" id="A0A5P8JPY7"/>
<dbReference type="GO" id="GO:0003677">
    <property type="term" value="F:DNA binding"/>
    <property type="evidence" value="ECO:0007669"/>
    <property type="project" value="UniProtKB-KW"/>
</dbReference>
<dbReference type="Pfam" id="PF06445">
    <property type="entry name" value="GyrI-like"/>
    <property type="match status" value="1"/>
</dbReference>
<evidence type="ECO:0000256" key="2">
    <source>
        <dbReference type="ARBA" id="ARBA00023015"/>
    </source>
</evidence>
<dbReference type="EMBL" id="CP045068">
    <property type="protein sequence ID" value="QFQ90830.1"/>
    <property type="molecule type" value="Genomic_DNA"/>
</dbReference>
<dbReference type="InterPro" id="IPR009061">
    <property type="entry name" value="DNA-bd_dom_put_sf"/>
</dbReference>
<evidence type="ECO:0000313" key="7">
    <source>
        <dbReference type="Proteomes" id="UP000388452"/>
    </source>
</evidence>
<evidence type="ECO:0000256" key="1">
    <source>
        <dbReference type="ARBA" id="ARBA00022491"/>
    </source>
</evidence>
<evidence type="ECO:0000259" key="5">
    <source>
        <dbReference type="PROSITE" id="PS50937"/>
    </source>
</evidence>
<gene>
    <name evidence="6" type="ORF">LM010_05080</name>
</gene>
<dbReference type="PANTHER" id="PTHR30204:SF69">
    <property type="entry name" value="MERR-FAMILY TRANSCRIPTIONAL REGULATOR"/>
    <property type="match status" value="1"/>
</dbReference>
<dbReference type="SUPFAM" id="SSF46955">
    <property type="entry name" value="Putative DNA-binding domain"/>
    <property type="match status" value="1"/>
</dbReference>
<proteinExistence type="predicted"/>
<evidence type="ECO:0000313" key="6">
    <source>
        <dbReference type="EMBL" id="QFQ90830.1"/>
    </source>
</evidence>
<dbReference type="InterPro" id="IPR029442">
    <property type="entry name" value="GyrI-like"/>
</dbReference>
<name>A0A5P8JPY7_9LACO</name>